<name>A0A7W4VQQ4_9HYPH</name>
<dbReference type="Gene3D" id="3.30.1330.40">
    <property type="entry name" value="RutC-like"/>
    <property type="match status" value="1"/>
</dbReference>
<evidence type="ECO:0000313" key="1">
    <source>
        <dbReference type="EMBL" id="MBB3021197.1"/>
    </source>
</evidence>
<dbReference type="PANTHER" id="PTHR43857:SF1">
    <property type="entry name" value="YJGH FAMILY PROTEIN"/>
    <property type="match status" value="1"/>
</dbReference>
<dbReference type="InterPro" id="IPR035959">
    <property type="entry name" value="RutC-like_sf"/>
</dbReference>
<proteinExistence type="predicted"/>
<comment type="caution">
    <text evidence="1">The sequence shown here is derived from an EMBL/GenBank/DDBJ whole genome shotgun (WGS) entry which is preliminary data.</text>
</comment>
<dbReference type="AlphaFoldDB" id="A0A7W4VQQ4"/>
<dbReference type="PANTHER" id="PTHR43857">
    <property type="entry name" value="BLR7761 PROTEIN"/>
    <property type="match status" value="1"/>
</dbReference>
<accession>A0A7W4VQQ4</accession>
<keyword evidence="2" id="KW-1185">Reference proteome</keyword>
<dbReference type="SUPFAM" id="SSF55298">
    <property type="entry name" value="YjgF-like"/>
    <property type="match status" value="1"/>
</dbReference>
<gene>
    <name evidence="1" type="ORF">FHR70_004288</name>
</gene>
<organism evidence="1 2">
    <name type="scientific">Microvirga lupini</name>
    <dbReference type="NCBI Taxonomy" id="420324"/>
    <lineage>
        <taxon>Bacteria</taxon>
        <taxon>Pseudomonadati</taxon>
        <taxon>Pseudomonadota</taxon>
        <taxon>Alphaproteobacteria</taxon>
        <taxon>Hyphomicrobiales</taxon>
        <taxon>Methylobacteriaceae</taxon>
        <taxon>Microvirga</taxon>
    </lineage>
</organism>
<reference evidence="1 2" key="1">
    <citation type="submission" date="2020-08" db="EMBL/GenBank/DDBJ databases">
        <title>The Agave Microbiome: Exploring the role of microbial communities in plant adaptations to desert environments.</title>
        <authorList>
            <person name="Partida-Martinez L.P."/>
        </authorList>
    </citation>
    <scope>NUCLEOTIDE SEQUENCE [LARGE SCALE GENOMIC DNA]</scope>
    <source>
        <strain evidence="1 2">AT3.9</strain>
    </source>
</reference>
<protein>
    <submittedName>
        <fullName evidence="1">Enamine deaminase RidA (YjgF/YER057c/UK114 family)</fullName>
    </submittedName>
</protein>
<sequence length="129" mass="14517">MTRQLLSSGSPMEKAYGYSRAVVQDPWIFMAGTTGYDYETMQIPDDVVQQTRNCWKTIEHYLKEAGSSLKDIVRVTYYATDEADSEAILQICGEILRDIRPASTYVIIKSLVLPQMKIEIEVTALKGSA</sequence>
<evidence type="ECO:0000313" key="2">
    <source>
        <dbReference type="Proteomes" id="UP000532010"/>
    </source>
</evidence>
<dbReference type="CDD" id="cd06154">
    <property type="entry name" value="YjgF_YER057c_UK114_like_6"/>
    <property type="match status" value="1"/>
</dbReference>
<dbReference type="Proteomes" id="UP000532010">
    <property type="component" value="Unassembled WGS sequence"/>
</dbReference>
<dbReference type="EMBL" id="JACHWB010000008">
    <property type="protein sequence ID" value="MBB3021197.1"/>
    <property type="molecule type" value="Genomic_DNA"/>
</dbReference>
<dbReference type="RefSeq" id="WP_183453886.1">
    <property type="nucleotide sequence ID" value="NZ_JACHWB010000008.1"/>
</dbReference>
<dbReference type="Pfam" id="PF01042">
    <property type="entry name" value="Ribonuc_L-PSP"/>
    <property type="match status" value="1"/>
</dbReference>
<dbReference type="InterPro" id="IPR006175">
    <property type="entry name" value="YjgF/YER057c/UK114"/>
</dbReference>